<dbReference type="Gene3D" id="2.60.120.460">
    <property type="entry name" value="YjbQ-like"/>
    <property type="match status" value="1"/>
</dbReference>
<dbReference type="InterPro" id="IPR001602">
    <property type="entry name" value="UPF0047_YjbQ-like"/>
</dbReference>
<keyword evidence="8" id="KW-1185">Reference proteome</keyword>
<dbReference type="PROSITE" id="PS01314">
    <property type="entry name" value="UPF0047"/>
    <property type="match status" value="1"/>
</dbReference>
<dbReference type="eggNOG" id="KOG1076">
    <property type="taxonomic scope" value="Eukaryota"/>
</dbReference>
<dbReference type="PANTHER" id="PTHR13937:SF0">
    <property type="entry name" value="EUKARYOTIC TRANSLATION INITIATION FACTOR 3 SUBUNIT C-RELATED"/>
    <property type="match status" value="1"/>
</dbReference>
<dbReference type="GO" id="GO:0033290">
    <property type="term" value="C:eukaryotic 48S preinitiation complex"/>
    <property type="evidence" value="ECO:0007669"/>
    <property type="project" value="UniProtKB-UniRule"/>
</dbReference>
<dbReference type="GO" id="GO:0016282">
    <property type="term" value="C:eukaryotic 43S preinitiation complex"/>
    <property type="evidence" value="ECO:0007669"/>
    <property type="project" value="UniProtKB-UniRule"/>
</dbReference>
<dbReference type="OrthoDB" id="29647at2759"/>
<feature type="compositionally biased region" description="Basic residues" evidence="5">
    <location>
        <begin position="462"/>
        <end position="471"/>
    </location>
</feature>
<dbReference type="InterPro" id="IPR000717">
    <property type="entry name" value="PCI_dom"/>
</dbReference>
<evidence type="ECO:0000256" key="2">
    <source>
        <dbReference type="ARBA" id="ARBA00022540"/>
    </source>
</evidence>
<organism evidence="7 8">
    <name type="scientific">Trichinella spiralis</name>
    <name type="common">Trichina worm</name>
    <dbReference type="NCBI Taxonomy" id="6334"/>
    <lineage>
        <taxon>Eukaryota</taxon>
        <taxon>Metazoa</taxon>
        <taxon>Ecdysozoa</taxon>
        <taxon>Nematoda</taxon>
        <taxon>Enoplea</taxon>
        <taxon>Dorylaimia</taxon>
        <taxon>Trichinellida</taxon>
        <taxon>Trichinellidae</taxon>
        <taxon>Trichinella</taxon>
    </lineage>
</organism>
<feature type="region of interest" description="Disordered" evidence="5">
    <location>
        <begin position="374"/>
        <end position="437"/>
    </location>
</feature>
<name>A0A0V1BUL8_TRISP</name>
<dbReference type="GO" id="GO:0031369">
    <property type="term" value="F:translation initiation factor binding"/>
    <property type="evidence" value="ECO:0007669"/>
    <property type="project" value="InterPro"/>
</dbReference>
<keyword evidence="2 4" id="KW-0396">Initiation factor</keyword>
<proteinExistence type="inferred from homology"/>
<dbReference type="InterPro" id="IPR035917">
    <property type="entry name" value="YjbQ-like_sf"/>
</dbReference>
<evidence type="ECO:0000256" key="3">
    <source>
        <dbReference type="ARBA" id="ARBA00022917"/>
    </source>
</evidence>
<sequence length="1079" mass="124013">MKFPENEHDAKAPDLAVLEGTFVPIFQILHFDWNSLPDDREGRRQISENNARGLTTLRQKLRKYMREFDLELVDYKEAPNMADKSSDKTARKLFKNTTWLQRVITLTSKPRGCHLITTELLQALPEINRFSIVQHTSASITVNENYDPDVRKDMEMMLNNIAPEKMSYKHSCEGADDMPAHVKCALLGSSLNIPITDGKLNLGTWQGIWLCEHRNNGDSESESESTEDEVQISSRPSHARPVQSLPFSDSDDDERRVVRPEKDRRFEELNELIRQIKNYRKISDMSKLLGGFEDLCKAFHKARALIDREGGGTPRFFLRCLAELEQFVNEKWEDREGRRQMSKNNARGLTTLRQKLRKYMREFDLELADYKEAPDMADRSSDETAGELSSGTDDEADLDKRESASRRVKKTVSKSDAEDEESDWEMSSSSDSELEDLTGKKMEELRRFFLKSTTRDDDERARKKLERKKRREDKEKPGEAKIDEEEGEWQRSAGSAAAVVEAPKMFEKESDINAEAVAKKLQELISVRKRKATDRFAPVDLLKELLKITTSRGLNPALQVKINFAIITSYFDCNPKMADALLHNSWLSCMACLQDLTDILMANQDIICGLEVNEDMENLTDPTLPYQIHACLVSVFERLDDEFTKILQDADCHSTDYVEKLKGEKIVCSYLDTLIQYMRAKLAKKQCPVEEVCRVYMRKIQHLYYKFDPEALACESGKDSLNTCASSSLAEMKKLCQYLYVNDTTKRLRTEASLCQVYHLALHDHWYQARDILLMSHLQTHIDHTEISSQILYNRAVCQLGLCAFRNGLIREALYALSDLQNGGRAKELLAQGSMMRNQDRTPEQEKLERLRRMPYHMHINLELAECVYLLCAMLLEIPLMASKEFEFRRRTISRSFHYQLKQSERQYIVGPPENTREHVMAASKALLSGDWKACVDYVFNPKMNAKVWNLFPNSDKVKAMIVARIKLESLKAYIVSFSSVYDSVSLKRLASMFDLDLKTVHTAISKLIIENNFPASFDEPSECVVISHTEPKRLHTLALQLTDKLNGLAENVEQLLDPRTGGSRAYGGWIPRYYNACT</sequence>
<keyword evidence="1 4" id="KW-0963">Cytoplasm</keyword>
<comment type="function">
    <text evidence="4">Component of the eukaryotic translation initiation factor 3 (eIF-3) complex, which is involved in protein synthesis of a specialized repertoire of mRNAs and, together with other initiation factors, stimulates binding of mRNA and methionyl-tRNAi to the 40S ribosome. The eIF-3 complex specifically targets and initiates translation of a subset of mRNAs involved in cell proliferation.</text>
</comment>
<dbReference type="InterPro" id="IPR027516">
    <property type="entry name" value="EIF3C"/>
</dbReference>
<evidence type="ECO:0000313" key="7">
    <source>
        <dbReference type="EMBL" id="KRY40584.1"/>
    </source>
</evidence>
<protein>
    <recommendedName>
        <fullName evidence="4">Eukaryotic translation initiation factor 3 subunit C</fullName>
        <shortName evidence="4">eIF3c</shortName>
    </recommendedName>
    <alternativeName>
        <fullName evidence="4">Eukaryotic translation initiation factor 3 subunit 8</fullName>
    </alternativeName>
</protein>
<dbReference type="GO" id="GO:0001732">
    <property type="term" value="P:formation of cytoplasmic translation initiation complex"/>
    <property type="evidence" value="ECO:0007669"/>
    <property type="project" value="UniProtKB-UniRule"/>
</dbReference>
<evidence type="ECO:0000313" key="8">
    <source>
        <dbReference type="Proteomes" id="UP000054776"/>
    </source>
</evidence>
<dbReference type="InParanoid" id="A0A0V1BUL8"/>
<feature type="compositionally biased region" description="Basic and acidic residues" evidence="5">
    <location>
        <begin position="472"/>
        <end position="481"/>
    </location>
</feature>
<dbReference type="EMBL" id="JYDH01000012">
    <property type="protein sequence ID" value="KRY40584.1"/>
    <property type="molecule type" value="Genomic_DNA"/>
</dbReference>
<comment type="subcellular location">
    <subcellularLocation>
        <location evidence="4">Cytoplasm</location>
    </subcellularLocation>
</comment>
<dbReference type="Proteomes" id="UP000054776">
    <property type="component" value="Unassembled WGS sequence"/>
</dbReference>
<evidence type="ECO:0000256" key="5">
    <source>
        <dbReference type="SAM" id="MobiDB-lite"/>
    </source>
</evidence>
<keyword evidence="3 4" id="KW-0648">Protein biosynthesis</keyword>
<feature type="region of interest" description="Disordered" evidence="5">
    <location>
        <begin position="216"/>
        <end position="259"/>
    </location>
</feature>
<evidence type="ECO:0000256" key="4">
    <source>
        <dbReference type="HAMAP-Rule" id="MF_03002"/>
    </source>
</evidence>
<dbReference type="Pfam" id="PF01399">
    <property type="entry name" value="PCI"/>
    <property type="match status" value="1"/>
</dbReference>
<dbReference type="InterPro" id="IPR036390">
    <property type="entry name" value="WH_DNA-bd_sf"/>
</dbReference>
<evidence type="ECO:0000256" key="1">
    <source>
        <dbReference type="ARBA" id="ARBA00022490"/>
    </source>
</evidence>
<dbReference type="GO" id="GO:0005852">
    <property type="term" value="C:eukaryotic translation initiation factor 3 complex"/>
    <property type="evidence" value="ECO:0007669"/>
    <property type="project" value="UniProtKB-UniRule"/>
</dbReference>
<accession>A0A0V1BUL8</accession>
<dbReference type="Pfam" id="PF01894">
    <property type="entry name" value="YjbQ"/>
    <property type="match status" value="1"/>
</dbReference>
<dbReference type="GO" id="GO:0003743">
    <property type="term" value="F:translation initiation factor activity"/>
    <property type="evidence" value="ECO:0007669"/>
    <property type="project" value="UniProtKB-UniRule"/>
</dbReference>
<dbReference type="Pfam" id="PF05470">
    <property type="entry name" value="eIF-3c_N"/>
    <property type="match status" value="2"/>
</dbReference>
<comment type="caution">
    <text evidence="7">The sequence shown here is derived from an EMBL/GenBank/DDBJ whole genome shotgun (WGS) entry which is preliminary data.</text>
</comment>
<comment type="subunit">
    <text evidence="4">Component of the eukaryotic translation initiation factor 3 (eIF-3) complex.</text>
</comment>
<dbReference type="STRING" id="6334.A0A0V1BUL8"/>
<dbReference type="NCBIfam" id="TIGR00149">
    <property type="entry name" value="TIGR00149_YjbQ"/>
    <property type="match status" value="1"/>
</dbReference>
<comment type="similarity">
    <text evidence="4">Belongs to the eIF-3 subunit C family.</text>
</comment>
<reference evidence="7 8" key="1">
    <citation type="submission" date="2015-01" db="EMBL/GenBank/DDBJ databases">
        <title>Evolution of Trichinella species and genotypes.</title>
        <authorList>
            <person name="Korhonen P.K."/>
            <person name="Edoardo P."/>
            <person name="Giuseppe L.R."/>
            <person name="Gasser R.B."/>
        </authorList>
    </citation>
    <scope>NUCLEOTIDE SEQUENCE [LARGE SCALE GENOMIC DNA]</scope>
    <source>
        <strain evidence="7">ISS3</strain>
    </source>
</reference>
<dbReference type="FunCoup" id="A0A0V1BUL8">
    <property type="interactions" value="1510"/>
</dbReference>
<gene>
    <name evidence="7" type="primary">eif3c</name>
    <name evidence="7" type="ORF">T01_818</name>
</gene>
<dbReference type="SUPFAM" id="SSF46785">
    <property type="entry name" value="Winged helix' DNA-binding domain"/>
    <property type="match status" value="1"/>
</dbReference>
<dbReference type="AlphaFoldDB" id="A0A0V1BUL8"/>
<feature type="compositionally biased region" description="Acidic residues" evidence="5">
    <location>
        <begin position="219"/>
        <end position="230"/>
    </location>
</feature>
<dbReference type="PROSITE" id="PS50250">
    <property type="entry name" value="PCI"/>
    <property type="match status" value="1"/>
</dbReference>
<dbReference type="SUPFAM" id="SSF111038">
    <property type="entry name" value="YjbQ-like"/>
    <property type="match status" value="1"/>
</dbReference>
<feature type="domain" description="PCI" evidence="6">
    <location>
        <begin position="856"/>
        <end position="1032"/>
    </location>
</feature>
<dbReference type="InterPro" id="IPR008905">
    <property type="entry name" value="EIF3C_N_dom"/>
</dbReference>
<dbReference type="GO" id="GO:0003723">
    <property type="term" value="F:RNA binding"/>
    <property type="evidence" value="ECO:0007669"/>
    <property type="project" value="InterPro"/>
</dbReference>
<feature type="region of interest" description="Disordered" evidence="5">
    <location>
        <begin position="459"/>
        <end position="489"/>
    </location>
</feature>
<dbReference type="PANTHER" id="PTHR13937">
    <property type="entry name" value="EUKARYOTIC TRANSLATION INITATION FACTOR 3, SUBUNIT 8 EIF3S8 -RELATED"/>
    <property type="match status" value="1"/>
</dbReference>
<dbReference type="HAMAP" id="MF_03002">
    <property type="entry name" value="eIF3c"/>
    <property type="match status" value="1"/>
</dbReference>
<dbReference type="SMART" id="SM00088">
    <property type="entry name" value="PINT"/>
    <property type="match status" value="1"/>
</dbReference>
<evidence type="ECO:0000259" key="6">
    <source>
        <dbReference type="PROSITE" id="PS50250"/>
    </source>
</evidence>